<organism evidence="1 2">
    <name type="scientific">Pseudomonas phage MR2</name>
    <dbReference type="NCBI Taxonomy" id="2711170"/>
    <lineage>
        <taxon>Viruses</taxon>
        <taxon>Duplodnaviria</taxon>
        <taxon>Heunggongvirae</taxon>
        <taxon>Uroviricota</taxon>
        <taxon>Caudoviricetes</taxon>
        <taxon>Autographivirales</taxon>
        <taxon>Autotranscriptaviridae</taxon>
        <taxon>Studiervirinae</taxon>
        <taxon>Hennigervirus</taxon>
        <taxon>Hennigervirus MR2</taxon>
    </lineage>
</organism>
<evidence type="ECO:0000313" key="2">
    <source>
        <dbReference type="Proteomes" id="UP000502596"/>
    </source>
</evidence>
<keyword evidence="2" id="KW-1185">Reference proteome</keyword>
<dbReference type="Proteomes" id="UP000502596">
    <property type="component" value="Segment"/>
</dbReference>
<reference evidence="1 2" key="1">
    <citation type="journal article" date="2020" name="Microb. Biotechnol.">
        <title>Phage biocontrol to combat Pseudomonas syringae pathogens causing disease in cherry.</title>
        <authorList>
            <person name="Rabiey M."/>
            <person name="Roy S.R."/>
            <person name="Holtappels D."/>
            <person name="Franceschetti L."/>
            <person name="Quilty B.J."/>
            <person name="Creeth R."/>
            <person name="Sundin G.W."/>
            <person name="Wagemans J."/>
            <person name="Lavigne R."/>
            <person name="Jackson R.W."/>
        </authorList>
    </citation>
    <scope>NUCLEOTIDE SEQUENCE [LARGE SCALE GENOMIC DNA]</scope>
</reference>
<sequence>MNLKEFAMWGLLVITGLGLSYCKGHEDATNTLTLKQQADQLVAARQLEVERETTQRTLAEQALAWKKQLDQSASAAAVVVADLKSRNISLSVKAADGVVCRTLGGSGPVTDGRVPLRDEDAQFLVGEAKRADIQITALQGVIRTLQGGTDVKTGQQPR</sequence>
<dbReference type="EMBL" id="MT104466">
    <property type="protein sequence ID" value="QJD54694.1"/>
    <property type="molecule type" value="Genomic_DNA"/>
</dbReference>
<proteinExistence type="predicted"/>
<protein>
    <submittedName>
        <fullName evidence="1">Putative Rz-like lysis protein</fullName>
    </submittedName>
</protein>
<evidence type="ECO:0000313" key="1">
    <source>
        <dbReference type="EMBL" id="QJD54694.1"/>
    </source>
</evidence>
<gene>
    <name evidence="1" type="ORF">PssvBMR2_gp51</name>
</gene>
<accession>A0A6M3T934</accession>
<name>A0A6M3T934_9CAUD</name>